<gene>
    <name evidence="2" type="ORF">BDY21DRAFT_338604</name>
</gene>
<organism evidence="2 3">
    <name type="scientific">Lineolata rhizophorae</name>
    <dbReference type="NCBI Taxonomy" id="578093"/>
    <lineage>
        <taxon>Eukaryota</taxon>
        <taxon>Fungi</taxon>
        <taxon>Dikarya</taxon>
        <taxon>Ascomycota</taxon>
        <taxon>Pezizomycotina</taxon>
        <taxon>Dothideomycetes</taxon>
        <taxon>Dothideomycetes incertae sedis</taxon>
        <taxon>Lineolatales</taxon>
        <taxon>Lineolataceae</taxon>
        <taxon>Lineolata</taxon>
    </lineage>
</organism>
<reference evidence="2" key="1">
    <citation type="journal article" date="2020" name="Stud. Mycol.">
        <title>101 Dothideomycetes genomes: a test case for predicting lifestyles and emergence of pathogens.</title>
        <authorList>
            <person name="Haridas S."/>
            <person name="Albert R."/>
            <person name="Binder M."/>
            <person name="Bloem J."/>
            <person name="Labutti K."/>
            <person name="Salamov A."/>
            <person name="Andreopoulos B."/>
            <person name="Baker S."/>
            <person name="Barry K."/>
            <person name="Bills G."/>
            <person name="Bluhm B."/>
            <person name="Cannon C."/>
            <person name="Castanera R."/>
            <person name="Culley D."/>
            <person name="Daum C."/>
            <person name="Ezra D."/>
            <person name="Gonzalez J."/>
            <person name="Henrissat B."/>
            <person name="Kuo A."/>
            <person name="Liang C."/>
            <person name="Lipzen A."/>
            <person name="Lutzoni F."/>
            <person name="Magnuson J."/>
            <person name="Mondo S."/>
            <person name="Nolan M."/>
            <person name="Ohm R."/>
            <person name="Pangilinan J."/>
            <person name="Park H.-J."/>
            <person name="Ramirez L."/>
            <person name="Alfaro M."/>
            <person name="Sun H."/>
            <person name="Tritt A."/>
            <person name="Yoshinaga Y."/>
            <person name="Zwiers L.-H."/>
            <person name="Turgeon B."/>
            <person name="Goodwin S."/>
            <person name="Spatafora J."/>
            <person name="Crous P."/>
            <person name="Grigoriev I."/>
        </authorList>
    </citation>
    <scope>NUCLEOTIDE SEQUENCE</scope>
    <source>
        <strain evidence="2">ATCC 16933</strain>
    </source>
</reference>
<dbReference type="EMBL" id="MU001675">
    <property type="protein sequence ID" value="KAF2459572.1"/>
    <property type="molecule type" value="Genomic_DNA"/>
</dbReference>
<protein>
    <submittedName>
        <fullName evidence="2">Uncharacterized protein</fullName>
    </submittedName>
</protein>
<feature type="region of interest" description="Disordered" evidence="1">
    <location>
        <begin position="1"/>
        <end position="26"/>
    </location>
</feature>
<name>A0A6A6P741_9PEZI</name>
<evidence type="ECO:0000313" key="2">
    <source>
        <dbReference type="EMBL" id="KAF2459572.1"/>
    </source>
</evidence>
<accession>A0A6A6P741</accession>
<feature type="compositionally biased region" description="Polar residues" evidence="1">
    <location>
        <begin position="1"/>
        <end position="12"/>
    </location>
</feature>
<sequence>MRSSVRPVNQNPAPRPQKIRNLGKPSHTHTHRYVFEAPPRTHPASHMNLPAYFPAFPPPFVCRSLGLPGLPATRRPERRGGGSPRGKCASNLALFTRPDASNMRRARRTGDGGVGARLGWRLAGAGIPRVHRMGRGAECRLVGQWDLCGLGGRPGVVRGCMYYVESSRCINTYGNAEQRLR</sequence>
<proteinExistence type="predicted"/>
<dbReference type="Proteomes" id="UP000799766">
    <property type="component" value="Unassembled WGS sequence"/>
</dbReference>
<evidence type="ECO:0000313" key="3">
    <source>
        <dbReference type="Proteomes" id="UP000799766"/>
    </source>
</evidence>
<dbReference type="AlphaFoldDB" id="A0A6A6P741"/>
<keyword evidence="3" id="KW-1185">Reference proteome</keyword>
<evidence type="ECO:0000256" key="1">
    <source>
        <dbReference type="SAM" id="MobiDB-lite"/>
    </source>
</evidence>